<feature type="domain" description="RMI1 N-terminal" evidence="10">
    <location>
        <begin position="17"/>
        <end position="66"/>
    </location>
</feature>
<dbReference type="Proteomes" id="UP000242638">
    <property type="component" value="Unassembled WGS sequence"/>
</dbReference>
<keyword evidence="4" id="KW-0235">DNA replication</keyword>
<dbReference type="RefSeq" id="XP_008416688.1">
    <property type="nucleotide sequence ID" value="XM_008418466.2"/>
</dbReference>
<dbReference type="FunFam" id="1.10.8.1020:FF:000001">
    <property type="entry name" value="RecQ-mediated genome instability protein 1"/>
    <property type="match status" value="1"/>
</dbReference>
<dbReference type="CTD" id="80010"/>
<dbReference type="GO" id="GO:0000166">
    <property type="term" value="F:nucleotide binding"/>
    <property type="evidence" value="ECO:0007669"/>
    <property type="project" value="InterPro"/>
</dbReference>
<dbReference type="Gene3D" id="1.10.8.1020">
    <property type="entry name" value="RecQ-mediated genome instability protein 1, N-terminal domain"/>
    <property type="match status" value="1"/>
</dbReference>
<evidence type="ECO:0000256" key="5">
    <source>
        <dbReference type="ARBA" id="ARBA00023242"/>
    </source>
</evidence>
<comment type="function">
    <text evidence="6">Essential component of the RMI complex, a complex that plays an important role in the processing of homologous recombination intermediates to limit DNA crossover formation in cells. Promotes TOP3A binding to double Holliday junctions (DHJ) and hence stimulates TOP3A-mediated dissolution. Required for BLM phosphorylation during mitosis. Within the BLM complex, required for BLM and TOP3A stability.</text>
</comment>
<sequence>MAPETPSVVRATQAWLQSSRHVQVPFAWLEACVEWIQGDTGGANHLSQQQINQQVLDQWLLTDLRDLGHPVLPEGLAQAQKTELNGTFCVQVDSLLDVSQPAYGQLQKWRGTDCTNDEVSAVTQTTQRPWEAKATRMLLLQITDGVQSLEAMEYQSIPALSSTLRPGAKLQLQGKMVCRLGVVLLGPSNVKMLGGEVEDLVERNTQGRVLCRTLGLPEPEQQQDEEASMQPRQDNQAVEDLEVDDAELLASLEEHSEAEVVQVQPSTDSGYGTLQETSTLSSVLGDIVSFRSDSTQPNRSGSVRRNEDDEDLVELFHSVVTDQNSQEDNMADDEFPDEDFPLDELDSVILQEGGNVDNDHRSTHQNNRILVNQSGVERATKAQPVRFEAQTSHGSGTFEGSVPSRSLKRDHQGFSREASTTSKAFFSPSALETSEELGLGVNDDDFMDEDTDCLFQEVEPNPVQREQPRGLAQISAKEQFGRARESNTSSSLSSMSPKTVTGTPQEKTHSLNAAEDDPSVPALTLTSAPFTYLCLLDKLLSKPRSQPTEVCVKAFIVTLLGKLTSSNGVWSVSASISDGTGYLDVELSNEVLTGLLGFSVAEKTALKRDPSRRGELDSGMRRCQEELVDMCCIMTIVAKPGDGRAVVAKAQPVSERVLRELEQRVRESKRS</sequence>
<feature type="compositionally biased region" description="Low complexity" evidence="7">
    <location>
        <begin position="486"/>
        <end position="496"/>
    </location>
</feature>
<dbReference type="Ensembl" id="ENSPRET00000028564.1">
    <property type="protein sequence ID" value="ENSPREP00000028254.1"/>
    <property type="gene ID" value="ENSPREG00000019082.1"/>
</dbReference>
<feature type="region of interest" description="Disordered" evidence="7">
    <location>
        <begin position="387"/>
        <end position="443"/>
    </location>
</feature>
<evidence type="ECO:0000256" key="3">
    <source>
        <dbReference type="ARBA" id="ARBA00018987"/>
    </source>
</evidence>
<dbReference type="PANTHER" id="PTHR14790">
    <property type="entry name" value="RECQ-MEDIATED GENOME INSTABILITY PROTEIN 1 RMI1"/>
    <property type="match status" value="1"/>
</dbReference>
<dbReference type="OMA" id="SATWHVK"/>
<dbReference type="GeneTree" id="ENSGT00940000161055"/>
<name>A0A3P9Q2M4_POERE</name>
<dbReference type="InterPro" id="IPR042470">
    <property type="entry name" value="RMI1_N_C_sf"/>
</dbReference>
<evidence type="ECO:0000256" key="2">
    <source>
        <dbReference type="ARBA" id="ARBA00006395"/>
    </source>
</evidence>
<comment type="similarity">
    <text evidence="2">Belongs to the RMI1 family.</text>
</comment>
<proteinExistence type="inferred from homology"/>
<organism evidence="11 12">
    <name type="scientific">Poecilia reticulata</name>
    <name type="common">Guppy</name>
    <name type="synonym">Acanthophacelus reticulatus</name>
    <dbReference type="NCBI Taxonomy" id="8081"/>
    <lineage>
        <taxon>Eukaryota</taxon>
        <taxon>Metazoa</taxon>
        <taxon>Chordata</taxon>
        <taxon>Craniata</taxon>
        <taxon>Vertebrata</taxon>
        <taxon>Euteleostomi</taxon>
        <taxon>Actinopterygii</taxon>
        <taxon>Neopterygii</taxon>
        <taxon>Teleostei</taxon>
        <taxon>Neoteleostei</taxon>
        <taxon>Acanthomorphata</taxon>
        <taxon>Ovalentaria</taxon>
        <taxon>Atherinomorphae</taxon>
        <taxon>Cyprinodontiformes</taxon>
        <taxon>Poeciliidae</taxon>
        <taxon>Poeciliinae</taxon>
        <taxon>Poecilia</taxon>
    </lineage>
</organism>
<dbReference type="Gene3D" id="2.40.50.510">
    <property type="match status" value="1"/>
</dbReference>
<reference evidence="11" key="3">
    <citation type="submission" date="2025-09" db="UniProtKB">
        <authorList>
            <consortium name="Ensembl"/>
        </authorList>
    </citation>
    <scope>IDENTIFICATION</scope>
    <source>
        <strain evidence="11">Guanapo</strain>
    </source>
</reference>
<keyword evidence="12" id="KW-1185">Reference proteome</keyword>
<evidence type="ECO:0000259" key="10">
    <source>
        <dbReference type="Pfam" id="PF21000"/>
    </source>
</evidence>
<comment type="subcellular location">
    <subcellularLocation>
        <location evidence="1">Nucleus</location>
    </subcellularLocation>
</comment>
<feature type="domain" description="RecQ mediated genome instability protein 1 OB-fold" evidence="8">
    <location>
        <begin position="72"/>
        <end position="208"/>
    </location>
</feature>
<protein>
    <recommendedName>
        <fullName evidence="3">RecQ-mediated genome instability protein 1</fullName>
    </recommendedName>
</protein>
<feature type="domain" description="RecQ-mediated genome instability protein 1 C-terminal OB-fold" evidence="9">
    <location>
        <begin position="528"/>
        <end position="665"/>
    </location>
</feature>
<dbReference type="PANTHER" id="PTHR14790:SF15">
    <property type="entry name" value="RECQ-MEDIATED GENOME INSTABILITY PROTEIN 1"/>
    <property type="match status" value="1"/>
</dbReference>
<dbReference type="GO" id="GO:0000724">
    <property type="term" value="P:double-strand break repair via homologous recombination"/>
    <property type="evidence" value="ECO:0007669"/>
    <property type="project" value="TreeGrafter"/>
</dbReference>
<evidence type="ECO:0000259" key="8">
    <source>
        <dbReference type="Pfam" id="PF08585"/>
    </source>
</evidence>
<evidence type="ECO:0000256" key="1">
    <source>
        <dbReference type="ARBA" id="ARBA00004123"/>
    </source>
</evidence>
<dbReference type="RefSeq" id="XP_008416684.1">
    <property type="nucleotide sequence ID" value="XM_008418462.2"/>
</dbReference>
<keyword evidence="5" id="KW-0539">Nucleus</keyword>
<dbReference type="Pfam" id="PF21000">
    <property type="entry name" value="RMI1_N_N"/>
    <property type="match status" value="1"/>
</dbReference>
<feature type="region of interest" description="Disordered" evidence="7">
    <location>
        <begin position="477"/>
        <end position="516"/>
    </location>
</feature>
<dbReference type="RefSeq" id="XP_008416682.1">
    <property type="nucleotide sequence ID" value="XM_008418460.2"/>
</dbReference>
<dbReference type="GeneID" id="103470213"/>
<dbReference type="STRING" id="8081.ENSPREP00000028254"/>
<dbReference type="FunFam" id="2.40.50.770:FF:000002">
    <property type="entry name" value="recQ-mediated genome instability protein 1"/>
    <property type="match status" value="1"/>
</dbReference>
<accession>A0A3P9Q2M4</accession>
<evidence type="ECO:0000313" key="12">
    <source>
        <dbReference type="Proteomes" id="UP000242638"/>
    </source>
</evidence>
<evidence type="ECO:0000259" key="9">
    <source>
        <dbReference type="Pfam" id="PF16099"/>
    </source>
</evidence>
<dbReference type="KEGG" id="pret:103470213"/>
<dbReference type="RefSeq" id="XP_008416687.1">
    <property type="nucleotide sequence ID" value="XM_008418465.2"/>
</dbReference>
<dbReference type="RefSeq" id="XP_008416683.1">
    <property type="nucleotide sequence ID" value="XM_008418461.2"/>
</dbReference>
<dbReference type="AlphaFoldDB" id="A0A3P9Q2M4"/>
<dbReference type="InterPro" id="IPR049363">
    <property type="entry name" value="RMI1_N"/>
</dbReference>
<evidence type="ECO:0000313" key="11">
    <source>
        <dbReference type="Ensembl" id="ENSPREP00000028254.1"/>
    </source>
</evidence>
<dbReference type="GO" id="GO:0031422">
    <property type="term" value="C:RecQ family helicase-topoisomerase III complex"/>
    <property type="evidence" value="ECO:0007669"/>
    <property type="project" value="TreeGrafter"/>
</dbReference>
<evidence type="ECO:0000256" key="7">
    <source>
        <dbReference type="SAM" id="MobiDB-lite"/>
    </source>
</evidence>
<dbReference type="GO" id="GO:0006260">
    <property type="term" value="P:DNA replication"/>
    <property type="evidence" value="ECO:0007669"/>
    <property type="project" value="UniProtKB-KW"/>
</dbReference>
<dbReference type="Pfam" id="PF08585">
    <property type="entry name" value="RMI1_N_C"/>
    <property type="match status" value="1"/>
</dbReference>
<dbReference type="GO" id="GO:0000712">
    <property type="term" value="P:resolution of meiotic recombination intermediates"/>
    <property type="evidence" value="ECO:0007669"/>
    <property type="project" value="TreeGrafter"/>
</dbReference>
<dbReference type="InterPro" id="IPR013894">
    <property type="entry name" value="RMI1_OB"/>
</dbReference>
<dbReference type="InterPro" id="IPR032199">
    <property type="entry name" value="RMI1_C"/>
</dbReference>
<dbReference type="Pfam" id="PF16099">
    <property type="entry name" value="RMI1_C"/>
    <property type="match status" value="1"/>
</dbReference>
<dbReference type="SMART" id="SM01161">
    <property type="entry name" value="DUF1767"/>
    <property type="match status" value="1"/>
</dbReference>
<dbReference type="InterPro" id="IPR044881">
    <property type="entry name" value="RMI1_N_N_sf"/>
</dbReference>
<dbReference type="OrthoDB" id="341511at2759"/>
<dbReference type="GO" id="GO:0016604">
    <property type="term" value="C:nuclear body"/>
    <property type="evidence" value="ECO:0007669"/>
    <property type="project" value="TreeGrafter"/>
</dbReference>
<reference evidence="12" key="1">
    <citation type="submission" date="2013-11" db="EMBL/GenBank/DDBJ databases">
        <title>The genomic landscape of the Guanapo guppy.</title>
        <authorList>
            <person name="Kuenstner A."/>
            <person name="Dreyer C."/>
        </authorList>
    </citation>
    <scope>NUCLEOTIDE SEQUENCE</scope>
    <source>
        <strain evidence="12">Guanapo</strain>
    </source>
</reference>
<dbReference type="Bgee" id="ENSPREG00000019082">
    <property type="expression patterns" value="Expressed in head and 1 other cell type or tissue"/>
</dbReference>
<dbReference type="RefSeq" id="XP_008416686.1">
    <property type="nucleotide sequence ID" value="XM_008418464.2"/>
</dbReference>
<evidence type="ECO:0000256" key="6">
    <source>
        <dbReference type="ARBA" id="ARBA00024977"/>
    </source>
</evidence>
<dbReference type="Gene3D" id="2.40.50.770">
    <property type="entry name" value="RecQ-mediated genome instability protein Rmi1, C-terminal domain"/>
    <property type="match status" value="1"/>
</dbReference>
<reference evidence="11" key="2">
    <citation type="submission" date="2025-08" db="UniProtKB">
        <authorList>
            <consortium name="Ensembl"/>
        </authorList>
    </citation>
    <scope>IDENTIFICATION</scope>
    <source>
        <strain evidence="11">Guanapo</strain>
    </source>
</reference>
<evidence type="ECO:0000256" key="4">
    <source>
        <dbReference type="ARBA" id="ARBA00022705"/>
    </source>
</evidence>